<dbReference type="InterPro" id="IPR036249">
    <property type="entry name" value="Thioredoxin-like_sf"/>
</dbReference>
<dbReference type="PANTHER" id="PTHR42852">
    <property type="entry name" value="THIOL:DISULFIDE INTERCHANGE PROTEIN DSBE"/>
    <property type="match status" value="1"/>
</dbReference>
<keyword evidence="1" id="KW-0732">Signal</keyword>
<dbReference type="InterPro" id="IPR000866">
    <property type="entry name" value="AhpC/TSA"/>
</dbReference>
<evidence type="ECO:0000313" key="3">
    <source>
        <dbReference type="EMBL" id="NYV27305.1"/>
    </source>
</evidence>
<dbReference type="Gene3D" id="3.40.30.10">
    <property type="entry name" value="Glutaredoxin"/>
    <property type="match status" value="1"/>
</dbReference>
<dbReference type="SUPFAM" id="SSF52833">
    <property type="entry name" value="Thioredoxin-like"/>
    <property type="match status" value="1"/>
</dbReference>
<dbReference type="InterPro" id="IPR050553">
    <property type="entry name" value="Thioredoxin_ResA/DsbE_sf"/>
</dbReference>
<feature type="domain" description="Thioredoxin" evidence="2">
    <location>
        <begin position="8"/>
        <end position="143"/>
    </location>
</feature>
<comment type="caution">
    <text evidence="3">The sequence shown here is derived from an EMBL/GenBank/DDBJ whole genome shotgun (WGS) entry which is preliminary data.</text>
</comment>
<sequence>MKKIILILMMFLTFSCFSAEKNKVGVINATNYESTVKKENQIVVYAAAWCPHCQVELENLSKLQDKLKDTKITVIFYPFISSDNGLVDYEKETLEFINEKKYNFEYYLDKDREVMQKLNIKSIPAVGIVKDGEFLKEVNEEDVSMEKILEVFGG</sequence>
<dbReference type="CDD" id="cd02966">
    <property type="entry name" value="TlpA_like_family"/>
    <property type="match status" value="1"/>
</dbReference>
<gene>
    <name evidence="3" type="ORF">HP397_00490</name>
</gene>
<dbReference type="Proteomes" id="UP000526184">
    <property type="component" value="Unassembled WGS sequence"/>
</dbReference>
<name>A0A7Z0T9S4_9FUSO</name>
<dbReference type="RefSeq" id="WP_180135215.1">
    <property type="nucleotide sequence ID" value="NZ_JABMKT010000001.1"/>
</dbReference>
<reference evidence="3 4" key="1">
    <citation type="submission" date="2020-05" db="EMBL/GenBank/DDBJ databases">
        <title>Streptobacillus felis strain LHL191014123.</title>
        <authorList>
            <person name="Fawzy A."/>
            <person name="Rau J."/>
            <person name="Risse K."/>
            <person name="Schauerte N."/>
            <person name="Geiger C."/>
            <person name="Blom J."/>
            <person name="Imirzalioglu C."/>
            <person name="Falgenhauer J."/>
            <person name="Bach A."/>
            <person name="Herden C."/>
            <person name="Eisenberg T."/>
        </authorList>
    </citation>
    <scope>NUCLEOTIDE SEQUENCE [LARGE SCALE GENOMIC DNA]</scope>
    <source>
        <strain evidence="3 4">LHL191014123</strain>
    </source>
</reference>
<feature type="signal peptide" evidence="1">
    <location>
        <begin position="1"/>
        <end position="18"/>
    </location>
</feature>
<evidence type="ECO:0000313" key="4">
    <source>
        <dbReference type="Proteomes" id="UP000526184"/>
    </source>
</evidence>
<proteinExistence type="predicted"/>
<dbReference type="GO" id="GO:0016491">
    <property type="term" value="F:oxidoreductase activity"/>
    <property type="evidence" value="ECO:0007669"/>
    <property type="project" value="InterPro"/>
</dbReference>
<dbReference type="InterPro" id="IPR013766">
    <property type="entry name" value="Thioredoxin_domain"/>
</dbReference>
<keyword evidence="4" id="KW-1185">Reference proteome</keyword>
<dbReference type="EMBL" id="JABMKT010000001">
    <property type="protein sequence ID" value="NYV27305.1"/>
    <property type="molecule type" value="Genomic_DNA"/>
</dbReference>
<accession>A0A7Z0T9S4</accession>
<feature type="chain" id="PRO_5031525989" evidence="1">
    <location>
        <begin position="19"/>
        <end position="154"/>
    </location>
</feature>
<organism evidence="3 4">
    <name type="scientific">Streptobacillus felis</name>
    <dbReference type="NCBI Taxonomy" id="1384509"/>
    <lineage>
        <taxon>Bacteria</taxon>
        <taxon>Fusobacteriati</taxon>
        <taxon>Fusobacteriota</taxon>
        <taxon>Fusobacteriia</taxon>
        <taxon>Fusobacteriales</taxon>
        <taxon>Leptotrichiaceae</taxon>
        <taxon>Streptobacillus</taxon>
    </lineage>
</organism>
<dbReference type="AlphaFoldDB" id="A0A7Z0T9S4"/>
<evidence type="ECO:0000256" key="1">
    <source>
        <dbReference type="SAM" id="SignalP"/>
    </source>
</evidence>
<dbReference type="PROSITE" id="PS51352">
    <property type="entry name" value="THIOREDOXIN_2"/>
    <property type="match status" value="1"/>
</dbReference>
<dbReference type="PANTHER" id="PTHR42852:SF13">
    <property type="entry name" value="PROTEIN DIPZ"/>
    <property type="match status" value="1"/>
</dbReference>
<dbReference type="GO" id="GO:0016209">
    <property type="term" value="F:antioxidant activity"/>
    <property type="evidence" value="ECO:0007669"/>
    <property type="project" value="InterPro"/>
</dbReference>
<protein>
    <submittedName>
        <fullName evidence="3">TlpA family protein disulfide reductase</fullName>
    </submittedName>
</protein>
<evidence type="ECO:0000259" key="2">
    <source>
        <dbReference type="PROSITE" id="PS51352"/>
    </source>
</evidence>
<dbReference type="PROSITE" id="PS51257">
    <property type="entry name" value="PROKAR_LIPOPROTEIN"/>
    <property type="match status" value="1"/>
</dbReference>
<dbReference type="Pfam" id="PF00578">
    <property type="entry name" value="AhpC-TSA"/>
    <property type="match status" value="1"/>
</dbReference>